<gene>
    <name evidence="1" type="ORF">A6A04_14775</name>
</gene>
<evidence type="ECO:0000313" key="1">
    <source>
        <dbReference type="EMBL" id="OAN52978.1"/>
    </source>
</evidence>
<dbReference type="Proteomes" id="UP000078428">
    <property type="component" value="Unassembled WGS sequence"/>
</dbReference>
<accession>A0A178MTH3</accession>
<dbReference type="OrthoDB" id="8266307at2"/>
<organism evidence="1 2">
    <name type="scientific">Paramagnetospirillum marisnigri</name>
    <dbReference type="NCBI Taxonomy" id="1285242"/>
    <lineage>
        <taxon>Bacteria</taxon>
        <taxon>Pseudomonadati</taxon>
        <taxon>Pseudomonadota</taxon>
        <taxon>Alphaproteobacteria</taxon>
        <taxon>Rhodospirillales</taxon>
        <taxon>Magnetospirillaceae</taxon>
        <taxon>Paramagnetospirillum</taxon>
    </lineage>
</organism>
<comment type="caution">
    <text evidence="1">The sequence shown here is derived from an EMBL/GenBank/DDBJ whole genome shotgun (WGS) entry which is preliminary data.</text>
</comment>
<protein>
    <submittedName>
        <fullName evidence="1">Uncharacterized protein</fullName>
    </submittedName>
</protein>
<sequence>MAAIAFTPFVPTYCLGRGDSVPSFSSFSEISSPPAGNVILAEVTSPAAVVLSVPAEWAVGFERLCSLAAPSLYSQSRWNRIIDDAERLMADWAGNLAALEWTTLGVFGVHPHASERRQDYKGIVPQINGRRIVAITSTSVSIQGRDGHRLTIYRAPDQPGQIPLWEMLP</sequence>
<name>A0A178MTH3_9PROT</name>
<evidence type="ECO:0000313" key="2">
    <source>
        <dbReference type="Proteomes" id="UP000078428"/>
    </source>
</evidence>
<reference evidence="1 2" key="1">
    <citation type="submission" date="2016-04" db="EMBL/GenBank/DDBJ databases">
        <title>Draft genome sequence of freshwater magnetotactic bacteria Magnetospirillum marisnigri SP-1 and Magnetospirillum moscoviense BB-1.</title>
        <authorList>
            <person name="Koziaeva V."/>
            <person name="Dziuba M.V."/>
            <person name="Ivanov T.M."/>
            <person name="Kuznetsov B."/>
            <person name="Grouzdev D.S."/>
        </authorList>
    </citation>
    <scope>NUCLEOTIDE SEQUENCE [LARGE SCALE GENOMIC DNA]</scope>
    <source>
        <strain evidence="1 2">SP-1</strain>
    </source>
</reference>
<dbReference type="EMBL" id="LWQT01000041">
    <property type="protein sequence ID" value="OAN52978.1"/>
    <property type="molecule type" value="Genomic_DNA"/>
</dbReference>
<keyword evidence="2" id="KW-1185">Reference proteome</keyword>
<proteinExistence type="predicted"/>
<dbReference type="STRING" id="1285242.A6A04_14775"/>
<dbReference type="AlphaFoldDB" id="A0A178MTH3"/>
<dbReference type="RefSeq" id="WP_068490429.1">
    <property type="nucleotide sequence ID" value="NZ_LWQT01000041.1"/>
</dbReference>